<evidence type="ECO:0000256" key="2">
    <source>
        <dbReference type="ARBA" id="ARBA00022448"/>
    </source>
</evidence>
<dbReference type="Pfam" id="PF01292">
    <property type="entry name" value="Ni_hydr_CYTB"/>
    <property type="match status" value="1"/>
</dbReference>
<keyword evidence="7" id="KW-0249">Electron transport</keyword>
<comment type="similarity">
    <text evidence="11">Belongs to the cytochrome b561 family.</text>
</comment>
<feature type="transmembrane region" description="Helical" evidence="12">
    <location>
        <begin position="83"/>
        <end position="106"/>
    </location>
</feature>
<sequence length="177" mass="19917">MMTSIGHSLSTRLLHWAMAFIIISMLCLGSSMIQSLDTWQMEAVKLHKSFGIVALILVIVRLFNKLISKSPPLPNDLPKWQKFAAHVTHFSLYALMLAMPISGWLMQSADGREVSLFNLITLPQLIHADIKMYSLFREIHGYVASLFFLILFMHIGAALYHGLVRRDGVLSSMTSGK</sequence>
<dbReference type="GO" id="GO:0022904">
    <property type="term" value="P:respiratory electron transport chain"/>
    <property type="evidence" value="ECO:0007669"/>
    <property type="project" value="InterPro"/>
</dbReference>
<feature type="transmembrane region" description="Helical" evidence="12">
    <location>
        <begin position="12"/>
        <end position="34"/>
    </location>
</feature>
<organism evidence="14">
    <name type="scientific">marine sediment metagenome</name>
    <dbReference type="NCBI Taxonomy" id="412755"/>
    <lineage>
        <taxon>unclassified sequences</taxon>
        <taxon>metagenomes</taxon>
        <taxon>ecological metagenomes</taxon>
    </lineage>
</organism>
<feature type="domain" description="Cytochrome b561 bacterial/Ni-hydrogenase" evidence="13">
    <location>
        <begin position="7"/>
        <end position="176"/>
    </location>
</feature>
<dbReference type="InterPro" id="IPR011577">
    <property type="entry name" value="Cyt_b561_bac/Ni-Hgenase"/>
</dbReference>
<evidence type="ECO:0000256" key="4">
    <source>
        <dbReference type="ARBA" id="ARBA00022617"/>
    </source>
</evidence>
<accession>A0A0F9SL77</accession>
<keyword evidence="9" id="KW-0408">Iron</keyword>
<keyword evidence="6" id="KW-0479">Metal-binding</keyword>
<dbReference type="InterPro" id="IPR016174">
    <property type="entry name" value="Di-haem_cyt_TM"/>
</dbReference>
<reference evidence="14" key="1">
    <citation type="journal article" date="2015" name="Nature">
        <title>Complex archaea that bridge the gap between prokaryotes and eukaryotes.</title>
        <authorList>
            <person name="Spang A."/>
            <person name="Saw J.H."/>
            <person name="Jorgensen S.L."/>
            <person name="Zaremba-Niedzwiedzka K."/>
            <person name="Martijn J."/>
            <person name="Lind A.E."/>
            <person name="van Eijk R."/>
            <person name="Schleper C."/>
            <person name="Guy L."/>
            <person name="Ettema T.J."/>
        </authorList>
    </citation>
    <scope>NUCLEOTIDE SEQUENCE</scope>
</reference>
<keyword evidence="5 12" id="KW-0812">Transmembrane</keyword>
<keyword evidence="4" id="KW-0349">Heme</keyword>
<dbReference type="Gene3D" id="1.20.950.20">
    <property type="entry name" value="Transmembrane di-heme cytochromes, Chain C"/>
    <property type="match status" value="1"/>
</dbReference>
<evidence type="ECO:0000256" key="11">
    <source>
        <dbReference type="ARBA" id="ARBA00037975"/>
    </source>
</evidence>
<evidence type="ECO:0000256" key="7">
    <source>
        <dbReference type="ARBA" id="ARBA00022982"/>
    </source>
</evidence>
<evidence type="ECO:0000313" key="14">
    <source>
        <dbReference type="EMBL" id="KKN63102.1"/>
    </source>
</evidence>
<keyword evidence="2" id="KW-0813">Transport</keyword>
<evidence type="ECO:0000256" key="1">
    <source>
        <dbReference type="ARBA" id="ARBA00004651"/>
    </source>
</evidence>
<feature type="transmembrane region" description="Helical" evidence="12">
    <location>
        <begin position="46"/>
        <end position="63"/>
    </location>
</feature>
<keyword evidence="3" id="KW-1003">Cell membrane</keyword>
<name>A0A0F9SL77_9ZZZZ</name>
<protein>
    <recommendedName>
        <fullName evidence="13">Cytochrome b561 bacterial/Ni-hydrogenase domain-containing protein</fullName>
    </recommendedName>
</protein>
<proteinExistence type="inferred from homology"/>
<keyword evidence="8 12" id="KW-1133">Transmembrane helix</keyword>
<dbReference type="GO" id="GO:0046872">
    <property type="term" value="F:metal ion binding"/>
    <property type="evidence" value="ECO:0007669"/>
    <property type="project" value="UniProtKB-KW"/>
</dbReference>
<evidence type="ECO:0000259" key="13">
    <source>
        <dbReference type="Pfam" id="PF01292"/>
    </source>
</evidence>
<gene>
    <name evidence="14" type="ORF">LCGC14_0505260</name>
</gene>
<dbReference type="PANTHER" id="PTHR30529">
    <property type="entry name" value="CYTOCHROME B561"/>
    <property type="match status" value="1"/>
</dbReference>
<dbReference type="PANTHER" id="PTHR30529:SF6">
    <property type="entry name" value="BLL0291 PROTEIN"/>
    <property type="match status" value="1"/>
</dbReference>
<dbReference type="GO" id="GO:0005886">
    <property type="term" value="C:plasma membrane"/>
    <property type="evidence" value="ECO:0007669"/>
    <property type="project" value="UniProtKB-SubCell"/>
</dbReference>
<dbReference type="GO" id="GO:0020037">
    <property type="term" value="F:heme binding"/>
    <property type="evidence" value="ECO:0007669"/>
    <property type="project" value="TreeGrafter"/>
</dbReference>
<dbReference type="InterPro" id="IPR052168">
    <property type="entry name" value="Cytochrome_b561_oxidase"/>
</dbReference>
<evidence type="ECO:0000256" key="9">
    <source>
        <dbReference type="ARBA" id="ARBA00023004"/>
    </source>
</evidence>
<evidence type="ECO:0000256" key="10">
    <source>
        <dbReference type="ARBA" id="ARBA00023136"/>
    </source>
</evidence>
<evidence type="ECO:0000256" key="6">
    <source>
        <dbReference type="ARBA" id="ARBA00022723"/>
    </source>
</evidence>
<dbReference type="SUPFAM" id="SSF81342">
    <property type="entry name" value="Transmembrane di-heme cytochromes"/>
    <property type="match status" value="1"/>
</dbReference>
<dbReference type="EMBL" id="LAZR01000601">
    <property type="protein sequence ID" value="KKN63102.1"/>
    <property type="molecule type" value="Genomic_DNA"/>
</dbReference>
<comment type="caution">
    <text evidence="14">The sequence shown here is derived from an EMBL/GenBank/DDBJ whole genome shotgun (WGS) entry which is preliminary data.</text>
</comment>
<dbReference type="AlphaFoldDB" id="A0A0F9SL77"/>
<evidence type="ECO:0000256" key="5">
    <source>
        <dbReference type="ARBA" id="ARBA00022692"/>
    </source>
</evidence>
<dbReference type="GO" id="GO:0009055">
    <property type="term" value="F:electron transfer activity"/>
    <property type="evidence" value="ECO:0007669"/>
    <property type="project" value="InterPro"/>
</dbReference>
<comment type="subcellular location">
    <subcellularLocation>
        <location evidence="1">Cell membrane</location>
        <topology evidence="1">Multi-pass membrane protein</topology>
    </subcellularLocation>
</comment>
<evidence type="ECO:0000256" key="8">
    <source>
        <dbReference type="ARBA" id="ARBA00022989"/>
    </source>
</evidence>
<keyword evidence="10 12" id="KW-0472">Membrane</keyword>
<evidence type="ECO:0000256" key="3">
    <source>
        <dbReference type="ARBA" id="ARBA00022475"/>
    </source>
</evidence>
<feature type="transmembrane region" description="Helical" evidence="12">
    <location>
        <begin position="139"/>
        <end position="163"/>
    </location>
</feature>
<evidence type="ECO:0000256" key="12">
    <source>
        <dbReference type="SAM" id="Phobius"/>
    </source>
</evidence>